<protein>
    <recommendedName>
        <fullName evidence="4">YfhD family protein</fullName>
    </recommendedName>
</protein>
<accession>A0AB36JJW7</accession>
<organism evidence="2 3">
    <name type="scientific">Paenibacillus odorifer</name>
    <dbReference type="NCBI Taxonomy" id="189426"/>
    <lineage>
        <taxon>Bacteria</taxon>
        <taxon>Bacillati</taxon>
        <taxon>Bacillota</taxon>
        <taxon>Bacilli</taxon>
        <taxon>Bacillales</taxon>
        <taxon>Paenibacillaceae</taxon>
        <taxon>Paenibacillus</taxon>
    </lineage>
</organism>
<gene>
    <name evidence="2" type="ORF">BSK47_07235</name>
</gene>
<feature type="region of interest" description="Disordered" evidence="1">
    <location>
        <begin position="1"/>
        <end position="48"/>
    </location>
</feature>
<dbReference type="RefSeq" id="WP_076134074.1">
    <property type="nucleotide sequence ID" value="NZ_MPTO01000005.1"/>
</dbReference>
<evidence type="ECO:0000313" key="2">
    <source>
        <dbReference type="EMBL" id="OME22682.1"/>
    </source>
</evidence>
<evidence type="ECO:0000256" key="1">
    <source>
        <dbReference type="SAM" id="MobiDB-lite"/>
    </source>
</evidence>
<proteinExistence type="predicted"/>
<dbReference type="Proteomes" id="UP000187323">
    <property type="component" value="Unassembled WGS sequence"/>
</dbReference>
<evidence type="ECO:0000313" key="3">
    <source>
        <dbReference type="Proteomes" id="UP000187323"/>
    </source>
</evidence>
<comment type="caution">
    <text evidence="2">The sequence shown here is derived from an EMBL/GenBank/DDBJ whole genome shotgun (WGS) entry which is preliminary data.</text>
</comment>
<dbReference type="EMBL" id="MPTO01000005">
    <property type="protein sequence ID" value="OME22682.1"/>
    <property type="molecule type" value="Genomic_DNA"/>
</dbReference>
<name>A0AB36JJW7_9BACL</name>
<sequence length="78" mass="8336">MRTAVAGGTDSGSGGLDSRSETRSAAAEFGQPQRDTVSGSRVRTAAAEVPPAAVEFGQRQRNLVMRATEKYRKRSKSH</sequence>
<evidence type="ECO:0008006" key="4">
    <source>
        <dbReference type="Google" id="ProtNLM"/>
    </source>
</evidence>
<dbReference type="AlphaFoldDB" id="A0AB36JJW7"/>
<reference evidence="2 3" key="1">
    <citation type="submission" date="2016-10" db="EMBL/GenBank/DDBJ databases">
        <title>Paenibacillus species isolates.</title>
        <authorList>
            <person name="Beno S.M."/>
        </authorList>
    </citation>
    <scope>NUCLEOTIDE SEQUENCE [LARGE SCALE GENOMIC DNA]</scope>
    <source>
        <strain evidence="2 3">FSL H7-0918</strain>
    </source>
</reference>